<feature type="region of interest" description="Disordered" evidence="1">
    <location>
        <begin position="286"/>
        <end position="308"/>
    </location>
</feature>
<dbReference type="OrthoDB" id="5510038at2"/>
<dbReference type="AlphaFoldDB" id="A0A2S9YG30"/>
<reference evidence="2 3" key="1">
    <citation type="submission" date="2018-03" db="EMBL/GenBank/DDBJ databases">
        <title>Draft Genome Sequences of the Obligatory Marine Myxobacteria Enhygromyxa salina SWB005.</title>
        <authorList>
            <person name="Poehlein A."/>
            <person name="Moghaddam J.A."/>
            <person name="Harms H."/>
            <person name="Alanjari M."/>
            <person name="Koenig G.M."/>
            <person name="Daniel R."/>
            <person name="Schaeberle T.F."/>
        </authorList>
    </citation>
    <scope>NUCLEOTIDE SEQUENCE [LARGE SCALE GENOMIC DNA]</scope>
    <source>
        <strain evidence="2 3">SWB005</strain>
    </source>
</reference>
<dbReference type="Proteomes" id="UP000237968">
    <property type="component" value="Unassembled WGS sequence"/>
</dbReference>
<comment type="caution">
    <text evidence="2">The sequence shown here is derived from an EMBL/GenBank/DDBJ whole genome shotgun (WGS) entry which is preliminary data.</text>
</comment>
<evidence type="ECO:0000313" key="3">
    <source>
        <dbReference type="Proteomes" id="UP000237968"/>
    </source>
</evidence>
<dbReference type="RefSeq" id="WP_106390685.1">
    <property type="nucleotide sequence ID" value="NZ_PVNK01000066.1"/>
</dbReference>
<protein>
    <submittedName>
        <fullName evidence="2">Uncharacterized protein</fullName>
    </submittedName>
</protein>
<proteinExistence type="predicted"/>
<evidence type="ECO:0000256" key="1">
    <source>
        <dbReference type="SAM" id="MobiDB-lite"/>
    </source>
</evidence>
<accession>A0A2S9YG30</accession>
<evidence type="ECO:0000313" key="2">
    <source>
        <dbReference type="EMBL" id="PRQ04012.1"/>
    </source>
</evidence>
<organism evidence="2 3">
    <name type="scientific">Enhygromyxa salina</name>
    <dbReference type="NCBI Taxonomy" id="215803"/>
    <lineage>
        <taxon>Bacteria</taxon>
        <taxon>Pseudomonadati</taxon>
        <taxon>Myxococcota</taxon>
        <taxon>Polyangia</taxon>
        <taxon>Nannocystales</taxon>
        <taxon>Nannocystaceae</taxon>
        <taxon>Enhygromyxa</taxon>
    </lineage>
</organism>
<name>A0A2S9YG30_9BACT</name>
<dbReference type="EMBL" id="PVNK01000066">
    <property type="protein sequence ID" value="PRQ04012.1"/>
    <property type="molecule type" value="Genomic_DNA"/>
</dbReference>
<gene>
    <name evidence="2" type="ORF">ENSA5_11950</name>
</gene>
<sequence>MSYAQELDFATDGLWKVFAERLEQWRVFERRAFRRLAEAQAETRIAAEASGVVVDKREFDYITRVERAERAGYLRNYLFGGLGTEFTRMPYLVQAEFIATIWTVIDKEGLEDEYAGLVGPELLDALRDIHRRYLVMLKARHDRGASSGFNLNARRARLQRRLMLYIAAAVVMADEDDEASVARTRAALAPVDMLRELDAQQAGSIAHEGDEEVETDRFLAELDAIDGLLGASGAGAEAEHVAERANAGGRAGAVVTTHGVGGGALIVMSSYNKTPVFTHFDGRRMKKVGSARESVPGHRPLGSGGVRR</sequence>
<keyword evidence="3" id="KW-1185">Reference proteome</keyword>